<dbReference type="AlphaFoldDB" id="A0A1Y6EID8"/>
<dbReference type="EMBL" id="FXWH01000001">
    <property type="protein sequence ID" value="SMQ60951.1"/>
    <property type="molecule type" value="Genomic_DNA"/>
</dbReference>
<organism evidence="1 2">
    <name type="scientific">Pseudidiomarina planktonica</name>
    <dbReference type="NCBI Taxonomy" id="1323738"/>
    <lineage>
        <taxon>Bacteria</taxon>
        <taxon>Pseudomonadati</taxon>
        <taxon>Pseudomonadota</taxon>
        <taxon>Gammaproteobacteria</taxon>
        <taxon>Alteromonadales</taxon>
        <taxon>Idiomarinaceae</taxon>
        <taxon>Pseudidiomarina</taxon>
    </lineage>
</organism>
<evidence type="ECO:0000313" key="1">
    <source>
        <dbReference type="EMBL" id="SMQ60951.1"/>
    </source>
</evidence>
<sequence length="143" mass="15620">MVRTSGKEQDFGLALFFACSPYIGYINAMRILLLLILLSLTLSPMAGSASAAAPEMMAMEHQQMSDHDCCDEEPVAAELVNSSSHNACEGDCGDCQQQCHSTSSVALTMLQLKHNHSHAERFSFYSDLSSIDPEQHNKPPMPV</sequence>
<proteinExistence type="predicted"/>
<keyword evidence="2" id="KW-1185">Reference proteome</keyword>
<gene>
    <name evidence="1" type="ORF">SAMN06297229_0493</name>
</gene>
<dbReference type="Proteomes" id="UP000194450">
    <property type="component" value="Unassembled WGS sequence"/>
</dbReference>
<reference evidence="2" key="1">
    <citation type="submission" date="2017-04" db="EMBL/GenBank/DDBJ databases">
        <authorList>
            <person name="Varghese N."/>
            <person name="Submissions S."/>
        </authorList>
    </citation>
    <scope>NUCLEOTIDE SEQUENCE [LARGE SCALE GENOMIC DNA]</scope>
</reference>
<evidence type="ECO:0000313" key="2">
    <source>
        <dbReference type="Proteomes" id="UP000194450"/>
    </source>
</evidence>
<accession>A0A1Y6EID8</accession>
<protein>
    <submittedName>
        <fullName evidence="1">Uncharacterized protein</fullName>
    </submittedName>
</protein>
<name>A0A1Y6EID8_9GAMM</name>